<sequence length="70" mass="8038">YVSDDLVRDIFNTYLIYTPATKDDNVALSLLKSFLCRALSFHIGEKLNSSDHDQTLNNVKKLDYVTKDLK</sequence>
<name>A0A9N9J1J4_9GLOM</name>
<protein>
    <submittedName>
        <fullName evidence="1">11519_t:CDS:1</fullName>
    </submittedName>
</protein>
<evidence type="ECO:0000313" key="1">
    <source>
        <dbReference type="EMBL" id="CAG8755262.1"/>
    </source>
</evidence>
<evidence type="ECO:0000313" key="2">
    <source>
        <dbReference type="Proteomes" id="UP000789570"/>
    </source>
</evidence>
<gene>
    <name evidence="1" type="ORF">FCALED_LOCUS16573</name>
</gene>
<proteinExistence type="predicted"/>
<dbReference type="AlphaFoldDB" id="A0A9N9J1J4"/>
<organism evidence="1 2">
    <name type="scientific">Funneliformis caledonium</name>
    <dbReference type="NCBI Taxonomy" id="1117310"/>
    <lineage>
        <taxon>Eukaryota</taxon>
        <taxon>Fungi</taxon>
        <taxon>Fungi incertae sedis</taxon>
        <taxon>Mucoromycota</taxon>
        <taxon>Glomeromycotina</taxon>
        <taxon>Glomeromycetes</taxon>
        <taxon>Glomerales</taxon>
        <taxon>Glomeraceae</taxon>
        <taxon>Funneliformis</taxon>
    </lineage>
</organism>
<dbReference type="EMBL" id="CAJVPQ010020004">
    <property type="protein sequence ID" value="CAG8755262.1"/>
    <property type="molecule type" value="Genomic_DNA"/>
</dbReference>
<feature type="non-terminal residue" evidence="1">
    <location>
        <position position="1"/>
    </location>
</feature>
<comment type="caution">
    <text evidence="1">The sequence shown here is derived from an EMBL/GenBank/DDBJ whole genome shotgun (WGS) entry which is preliminary data.</text>
</comment>
<reference evidence="1" key="1">
    <citation type="submission" date="2021-06" db="EMBL/GenBank/DDBJ databases">
        <authorList>
            <person name="Kallberg Y."/>
            <person name="Tangrot J."/>
            <person name="Rosling A."/>
        </authorList>
    </citation>
    <scope>NUCLEOTIDE SEQUENCE</scope>
    <source>
        <strain evidence="1">UK204</strain>
    </source>
</reference>
<dbReference type="OrthoDB" id="2397603at2759"/>
<accession>A0A9N9J1J4</accession>
<dbReference type="Proteomes" id="UP000789570">
    <property type="component" value="Unassembled WGS sequence"/>
</dbReference>
<keyword evidence="2" id="KW-1185">Reference proteome</keyword>
<feature type="non-terminal residue" evidence="1">
    <location>
        <position position="70"/>
    </location>
</feature>